<evidence type="ECO:0000259" key="3">
    <source>
        <dbReference type="Pfam" id="PF00501"/>
    </source>
</evidence>
<feature type="domain" description="AMP-dependent synthetase/ligase" evidence="3">
    <location>
        <begin position="36"/>
        <end position="398"/>
    </location>
</feature>
<dbReference type="GO" id="GO:0005777">
    <property type="term" value="C:peroxisome"/>
    <property type="evidence" value="ECO:0007669"/>
    <property type="project" value="UniProtKB-SubCell"/>
</dbReference>
<accession>A0A182QAB0</accession>
<keyword evidence="2" id="KW-0576">Peroxisome</keyword>
<dbReference type="PANTHER" id="PTHR24096:SF353">
    <property type="entry name" value="GH16244P-RELATED"/>
    <property type="match status" value="1"/>
</dbReference>
<evidence type="ECO:0000313" key="6">
    <source>
        <dbReference type="Proteomes" id="UP000075886"/>
    </source>
</evidence>
<dbReference type="Proteomes" id="UP000075886">
    <property type="component" value="Unassembled WGS sequence"/>
</dbReference>
<proteinExistence type="predicted"/>
<dbReference type="PROSITE" id="PS00455">
    <property type="entry name" value="AMP_BINDING"/>
    <property type="match status" value="1"/>
</dbReference>
<comment type="subcellular location">
    <subcellularLocation>
        <location evidence="1">Peroxisome</location>
    </subcellularLocation>
</comment>
<dbReference type="GO" id="GO:0004467">
    <property type="term" value="F:long-chain fatty acid-CoA ligase activity"/>
    <property type="evidence" value="ECO:0007669"/>
    <property type="project" value="TreeGrafter"/>
</dbReference>
<keyword evidence="6" id="KW-1185">Reference proteome</keyword>
<reference evidence="5" key="2">
    <citation type="submission" date="2020-05" db="UniProtKB">
        <authorList>
            <consortium name="EnsemblMetazoa"/>
        </authorList>
    </citation>
    <scope>IDENTIFICATION</scope>
    <source>
        <strain evidence="5">FAR1</strain>
    </source>
</reference>
<evidence type="ECO:0000256" key="2">
    <source>
        <dbReference type="ARBA" id="ARBA00023140"/>
    </source>
</evidence>
<evidence type="ECO:0008006" key="7">
    <source>
        <dbReference type="Google" id="ProtNLM"/>
    </source>
</evidence>
<dbReference type="AlphaFoldDB" id="A0A182QAB0"/>
<evidence type="ECO:0000313" key="5">
    <source>
        <dbReference type="EnsemblMetazoa" id="AFAF006196-PA"/>
    </source>
</evidence>
<dbReference type="STRING" id="69004.A0A182QAB0"/>
<sequence>MTTVYDGVRRCWSGPVRTPVLNPAANLGPVLLNVLERTPGKPAQVDADHDTTMTCEELRKRAIRFATLLGTWNYRPGDVVALIGRNSANVAPVAFGCFIAGVTLSTLDPSFAVAEVEHILRLTRPRCVLSDWDALEMVRQAAGTIGLTFDRPYGVLIGPEAVPDDCFLVETVLERATPDPEDGYVPQEWGDSTQLTAAIVCSSGTTGLPKAVRISHAQLIAPFQRVTQLDRDDTIFCFSTLYWISGLQMLMTGTLNGVRRVITARRSTPALAIEMCQRYRVTLLLVTPSMASDIVRTLPPTERLESVRLFAIGGATVPVHLCTEIETRVLVAGRGRTFVGYGTSETGNIAYQLVPRKDSVGFLLPNITAQVVNEDGLHVGPNELGELIVRSPYPFLGYQGNTEATRAFLTADGFMRTGDIVRFDNDGFLFLHDRKREIFKYDGYQIAPATLEARISELPGVRYVVVVGMPEPNQPYNGLATALIVRDSTVSPETLTERTVIEHCDDPLRHKRLQGGAFFVPELPMTASGKIQREAARRLARQLFEARCGKH</sequence>
<dbReference type="Gene3D" id="3.30.300.30">
    <property type="match status" value="1"/>
</dbReference>
<name>A0A182QAB0_9DIPT</name>
<organism evidence="5 6">
    <name type="scientific">Anopheles farauti</name>
    <dbReference type="NCBI Taxonomy" id="69004"/>
    <lineage>
        <taxon>Eukaryota</taxon>
        <taxon>Metazoa</taxon>
        <taxon>Ecdysozoa</taxon>
        <taxon>Arthropoda</taxon>
        <taxon>Hexapoda</taxon>
        <taxon>Insecta</taxon>
        <taxon>Pterygota</taxon>
        <taxon>Neoptera</taxon>
        <taxon>Endopterygota</taxon>
        <taxon>Diptera</taxon>
        <taxon>Nematocera</taxon>
        <taxon>Culicoidea</taxon>
        <taxon>Culicidae</taxon>
        <taxon>Anophelinae</taxon>
        <taxon>Anopheles</taxon>
    </lineage>
</organism>
<dbReference type="PANTHER" id="PTHR24096">
    <property type="entry name" value="LONG-CHAIN-FATTY-ACID--COA LIGASE"/>
    <property type="match status" value="1"/>
</dbReference>
<dbReference type="SUPFAM" id="SSF56801">
    <property type="entry name" value="Acetyl-CoA synthetase-like"/>
    <property type="match status" value="1"/>
</dbReference>
<dbReference type="InterPro" id="IPR042099">
    <property type="entry name" value="ANL_N_sf"/>
</dbReference>
<dbReference type="InterPro" id="IPR025110">
    <property type="entry name" value="AMP-bd_C"/>
</dbReference>
<dbReference type="EMBL" id="AXCN02001304">
    <property type="status" value="NOT_ANNOTATED_CDS"/>
    <property type="molecule type" value="Genomic_DNA"/>
</dbReference>
<dbReference type="InterPro" id="IPR045851">
    <property type="entry name" value="AMP-bd_C_sf"/>
</dbReference>
<dbReference type="EnsemblMetazoa" id="AFAF006196-RA">
    <property type="protein sequence ID" value="AFAF006196-PA"/>
    <property type="gene ID" value="AFAF006196"/>
</dbReference>
<dbReference type="Pfam" id="PF00501">
    <property type="entry name" value="AMP-binding"/>
    <property type="match status" value="1"/>
</dbReference>
<feature type="domain" description="AMP-binding enzyme C-terminal" evidence="4">
    <location>
        <begin position="451"/>
        <end position="530"/>
    </location>
</feature>
<dbReference type="FunFam" id="3.40.50.12780:FF:000025">
    <property type="entry name" value="luciferin 4-monooxygenase"/>
    <property type="match status" value="1"/>
</dbReference>
<dbReference type="Pfam" id="PF13193">
    <property type="entry name" value="AMP-binding_C"/>
    <property type="match status" value="1"/>
</dbReference>
<dbReference type="InterPro" id="IPR000873">
    <property type="entry name" value="AMP-dep_synth/lig_dom"/>
</dbReference>
<evidence type="ECO:0000256" key="1">
    <source>
        <dbReference type="ARBA" id="ARBA00004275"/>
    </source>
</evidence>
<dbReference type="Gene3D" id="3.40.50.12780">
    <property type="entry name" value="N-terminal domain of ligase-like"/>
    <property type="match status" value="1"/>
</dbReference>
<dbReference type="VEuPathDB" id="VectorBase:AFAF006196"/>
<dbReference type="GO" id="GO:0046949">
    <property type="term" value="P:fatty-acyl-CoA biosynthetic process"/>
    <property type="evidence" value="ECO:0007669"/>
    <property type="project" value="TreeGrafter"/>
</dbReference>
<evidence type="ECO:0000259" key="4">
    <source>
        <dbReference type="Pfam" id="PF13193"/>
    </source>
</evidence>
<dbReference type="InterPro" id="IPR020845">
    <property type="entry name" value="AMP-binding_CS"/>
</dbReference>
<protein>
    <recommendedName>
        <fullName evidence="7">AMP-dependent synthetase/ligase domain-containing protein</fullName>
    </recommendedName>
</protein>
<reference evidence="6" key="1">
    <citation type="submission" date="2014-01" db="EMBL/GenBank/DDBJ databases">
        <title>The Genome Sequence of Anopheles farauti FAR1 (V2).</title>
        <authorList>
            <consortium name="The Broad Institute Genomics Platform"/>
            <person name="Neafsey D.E."/>
            <person name="Besansky N."/>
            <person name="Howell P."/>
            <person name="Walton C."/>
            <person name="Young S.K."/>
            <person name="Zeng Q."/>
            <person name="Gargeya S."/>
            <person name="Fitzgerald M."/>
            <person name="Haas B."/>
            <person name="Abouelleil A."/>
            <person name="Allen A.W."/>
            <person name="Alvarado L."/>
            <person name="Arachchi H.M."/>
            <person name="Berlin A.M."/>
            <person name="Chapman S.B."/>
            <person name="Gainer-Dewar J."/>
            <person name="Goldberg J."/>
            <person name="Griggs A."/>
            <person name="Gujja S."/>
            <person name="Hansen M."/>
            <person name="Howarth C."/>
            <person name="Imamovic A."/>
            <person name="Ireland A."/>
            <person name="Larimer J."/>
            <person name="McCowan C."/>
            <person name="Murphy C."/>
            <person name="Pearson M."/>
            <person name="Poon T.W."/>
            <person name="Priest M."/>
            <person name="Roberts A."/>
            <person name="Saif S."/>
            <person name="Shea T."/>
            <person name="Sisk P."/>
            <person name="Sykes S."/>
            <person name="Wortman J."/>
            <person name="Nusbaum C."/>
            <person name="Birren B."/>
        </authorList>
    </citation>
    <scope>NUCLEOTIDE SEQUENCE [LARGE SCALE GENOMIC DNA]</scope>
    <source>
        <strain evidence="6">FAR1</strain>
    </source>
</reference>